<evidence type="ECO:0000313" key="3">
    <source>
        <dbReference type="EMBL" id="CUH67839.1"/>
    </source>
</evidence>
<dbReference type="Pfam" id="PF08327">
    <property type="entry name" value="AHSA1"/>
    <property type="match status" value="1"/>
</dbReference>
<dbReference type="EMBL" id="CYSA01000026">
    <property type="protein sequence ID" value="CUH67839.1"/>
    <property type="molecule type" value="Genomic_DNA"/>
</dbReference>
<dbReference type="STRING" id="53501.SAMN04488043_10110"/>
<evidence type="ECO:0000313" key="4">
    <source>
        <dbReference type="Proteomes" id="UP000051587"/>
    </source>
</evidence>
<name>A0A0P1G4K1_THAGE</name>
<accession>A0A0P1G4K1</accession>
<proteinExistence type="inferred from homology"/>
<keyword evidence="4" id="KW-1185">Reference proteome</keyword>
<organism evidence="3 4">
    <name type="scientific">Thalassovita gelatinovora</name>
    <name type="common">Thalassobius gelatinovorus</name>
    <dbReference type="NCBI Taxonomy" id="53501"/>
    <lineage>
        <taxon>Bacteria</taxon>
        <taxon>Pseudomonadati</taxon>
        <taxon>Pseudomonadota</taxon>
        <taxon>Alphaproteobacteria</taxon>
        <taxon>Rhodobacterales</taxon>
        <taxon>Roseobacteraceae</taxon>
        <taxon>Thalassovita</taxon>
    </lineage>
</organism>
<protein>
    <recommendedName>
        <fullName evidence="2">Activator of Hsp90 ATPase homologue 1/2-like C-terminal domain-containing protein</fullName>
    </recommendedName>
</protein>
<dbReference type="Gene3D" id="3.30.530.20">
    <property type="match status" value="1"/>
</dbReference>
<reference evidence="3 4" key="1">
    <citation type="submission" date="2015-09" db="EMBL/GenBank/DDBJ databases">
        <authorList>
            <consortium name="Swine Surveillance"/>
        </authorList>
    </citation>
    <scope>NUCLEOTIDE SEQUENCE [LARGE SCALE GENOMIC DNA]</scope>
    <source>
        <strain evidence="3 4">CECT 4357</strain>
    </source>
</reference>
<dbReference type="OrthoDB" id="9805228at2"/>
<feature type="domain" description="Activator of Hsp90 ATPase homologue 1/2-like C-terminal" evidence="2">
    <location>
        <begin position="18"/>
        <end position="152"/>
    </location>
</feature>
<dbReference type="AlphaFoldDB" id="A0A0P1G4K1"/>
<dbReference type="InterPro" id="IPR023393">
    <property type="entry name" value="START-like_dom_sf"/>
</dbReference>
<gene>
    <name evidence="3" type="ORF">TG4357_03250</name>
</gene>
<sequence length="159" mass="17884">MYFSFSKETDLEIDRVLNVSPMAVWRCWSEPDLLQKWFYPKPAFAEEARINPTPGGEFYTRLRSPRGVTVETSGCVLAASPGRLLVYSDRLGPGFHPRRSGFLTTVIMLSADAVGTRYIARALHTTPEQKKKHEDMGFYNGWGRAITQLGELAQGLDRG</sequence>
<dbReference type="RefSeq" id="WP_058263916.1">
    <property type="nucleotide sequence ID" value="NZ_CP051181.1"/>
</dbReference>
<evidence type="ECO:0000256" key="1">
    <source>
        <dbReference type="ARBA" id="ARBA00006817"/>
    </source>
</evidence>
<dbReference type="SUPFAM" id="SSF55961">
    <property type="entry name" value="Bet v1-like"/>
    <property type="match status" value="1"/>
</dbReference>
<evidence type="ECO:0000259" key="2">
    <source>
        <dbReference type="Pfam" id="PF08327"/>
    </source>
</evidence>
<dbReference type="InterPro" id="IPR013538">
    <property type="entry name" value="ASHA1/2-like_C"/>
</dbReference>
<comment type="similarity">
    <text evidence="1">Belongs to the AHA1 family.</text>
</comment>
<dbReference type="Proteomes" id="UP000051587">
    <property type="component" value="Unassembled WGS sequence"/>
</dbReference>